<evidence type="ECO:0000256" key="5">
    <source>
        <dbReference type="ARBA" id="ARBA00022692"/>
    </source>
</evidence>
<evidence type="ECO:0000256" key="2">
    <source>
        <dbReference type="ARBA" id="ARBA00009142"/>
    </source>
</evidence>
<dbReference type="HOGENOM" id="CLU_045498_2_3_9"/>
<dbReference type="InterPro" id="IPR052017">
    <property type="entry name" value="TSUP"/>
</dbReference>
<dbReference type="InterPro" id="IPR002781">
    <property type="entry name" value="TM_pro_TauE-like"/>
</dbReference>
<evidence type="ECO:0000256" key="3">
    <source>
        <dbReference type="ARBA" id="ARBA00022448"/>
    </source>
</evidence>
<comment type="similarity">
    <text evidence="2 8">Belongs to the 4-toluene sulfonate uptake permease (TSUP) (TC 2.A.102) family.</text>
</comment>
<accession>D3AH52</accession>
<protein>
    <recommendedName>
        <fullName evidence="8">Probable membrane transporter protein</fullName>
    </recommendedName>
</protein>
<dbReference type="EMBL" id="ACIO01000233">
    <property type="protein sequence ID" value="EFC98857.1"/>
    <property type="molecule type" value="Genomic_DNA"/>
</dbReference>
<keyword evidence="7 8" id="KW-0472">Membrane</keyword>
<dbReference type="PANTHER" id="PTHR30269:SF0">
    <property type="entry name" value="MEMBRANE TRANSPORTER PROTEIN YFCA-RELATED"/>
    <property type="match status" value="1"/>
</dbReference>
<dbReference type="Proteomes" id="UP000004968">
    <property type="component" value="Unassembled WGS sequence"/>
</dbReference>
<keyword evidence="6 8" id="KW-1133">Transmembrane helix</keyword>
<organism evidence="9 10">
    <name type="scientific">Hungatella hathewayi DSM 13479</name>
    <dbReference type="NCBI Taxonomy" id="566550"/>
    <lineage>
        <taxon>Bacteria</taxon>
        <taxon>Bacillati</taxon>
        <taxon>Bacillota</taxon>
        <taxon>Clostridia</taxon>
        <taxon>Lachnospirales</taxon>
        <taxon>Lachnospiraceae</taxon>
        <taxon>Hungatella</taxon>
    </lineage>
</organism>
<comment type="caution">
    <text evidence="9">The sequence shown here is derived from an EMBL/GenBank/DDBJ whole genome shotgun (WGS) entry which is preliminary data.</text>
</comment>
<evidence type="ECO:0000256" key="6">
    <source>
        <dbReference type="ARBA" id="ARBA00022989"/>
    </source>
</evidence>
<keyword evidence="4 8" id="KW-1003">Cell membrane</keyword>
<feature type="transmembrane region" description="Helical" evidence="8">
    <location>
        <begin position="153"/>
        <end position="186"/>
    </location>
</feature>
<keyword evidence="3" id="KW-0813">Transport</keyword>
<evidence type="ECO:0000313" key="10">
    <source>
        <dbReference type="Proteomes" id="UP000004968"/>
    </source>
</evidence>
<dbReference type="AlphaFoldDB" id="D3AH52"/>
<name>D3AH52_9FIRM</name>
<reference evidence="9 10" key="1">
    <citation type="submission" date="2010-01" db="EMBL/GenBank/DDBJ databases">
        <authorList>
            <person name="Weinstock G."/>
            <person name="Sodergren E."/>
            <person name="Clifton S."/>
            <person name="Fulton L."/>
            <person name="Fulton B."/>
            <person name="Courtney L."/>
            <person name="Fronick C."/>
            <person name="Harrison M."/>
            <person name="Strong C."/>
            <person name="Farmer C."/>
            <person name="Delahaunty K."/>
            <person name="Markovic C."/>
            <person name="Hall O."/>
            <person name="Minx P."/>
            <person name="Tomlinson C."/>
            <person name="Mitreva M."/>
            <person name="Nelson J."/>
            <person name="Hou S."/>
            <person name="Wollam A."/>
            <person name="Pepin K.H."/>
            <person name="Johnson M."/>
            <person name="Bhonagiri V."/>
            <person name="Nash W.E."/>
            <person name="Warren W."/>
            <person name="Chinwalla A."/>
            <person name="Mardis E.R."/>
            <person name="Wilson R.K."/>
        </authorList>
    </citation>
    <scope>NUCLEOTIDE SEQUENCE [LARGE SCALE GENOMIC DNA]</scope>
    <source>
        <strain evidence="9 10">DSM 13479</strain>
    </source>
</reference>
<keyword evidence="5 8" id="KW-0812">Transmembrane</keyword>
<evidence type="ECO:0000256" key="8">
    <source>
        <dbReference type="RuleBase" id="RU363041"/>
    </source>
</evidence>
<dbReference type="GO" id="GO:0005886">
    <property type="term" value="C:plasma membrane"/>
    <property type="evidence" value="ECO:0007669"/>
    <property type="project" value="UniProtKB-SubCell"/>
</dbReference>
<proteinExistence type="inferred from homology"/>
<feature type="transmembrane region" description="Helical" evidence="8">
    <location>
        <begin position="206"/>
        <end position="236"/>
    </location>
</feature>
<sequence>MISCGLFPSSTDERKETVKMHQYLIVCPLVFLAGFVDSIAGGGGLISLPAYLAAGVPPHLALGTNKMGSTMGTVISTARFAKSGFIKWKLSLFAAACAIVGSIIGSNLSLLASEKFLKGMMLFALPVVAFYVLKNKDMGDNKDTGSLPEKKMLAVSMAAALLIGTYDGFYGPGTGTFLLLVLTGAAKMDLRTASGTTKVVNLSSNIAALVTFLINGKVLLPLGVTAGVFCIAGHYIGSGLVVKSGRKIVRPVVLVVIMCLFVKIVKG</sequence>
<evidence type="ECO:0000256" key="7">
    <source>
        <dbReference type="ARBA" id="ARBA00023136"/>
    </source>
</evidence>
<feature type="transmembrane region" description="Helical" evidence="8">
    <location>
        <begin position="60"/>
        <end position="78"/>
    </location>
</feature>
<feature type="transmembrane region" description="Helical" evidence="8">
    <location>
        <begin position="248"/>
        <end position="265"/>
    </location>
</feature>
<evidence type="ECO:0000256" key="1">
    <source>
        <dbReference type="ARBA" id="ARBA00004651"/>
    </source>
</evidence>
<evidence type="ECO:0000256" key="4">
    <source>
        <dbReference type="ARBA" id="ARBA00022475"/>
    </source>
</evidence>
<dbReference type="PANTHER" id="PTHR30269">
    <property type="entry name" value="TRANSMEMBRANE PROTEIN YFCA"/>
    <property type="match status" value="1"/>
</dbReference>
<comment type="subcellular location">
    <subcellularLocation>
        <location evidence="1 8">Cell membrane</location>
        <topology evidence="1 8">Multi-pass membrane protein</topology>
    </subcellularLocation>
</comment>
<evidence type="ECO:0000313" key="9">
    <source>
        <dbReference type="EMBL" id="EFC98857.1"/>
    </source>
</evidence>
<feature type="transmembrane region" description="Helical" evidence="8">
    <location>
        <begin position="90"/>
        <end position="110"/>
    </location>
</feature>
<feature type="transmembrane region" description="Helical" evidence="8">
    <location>
        <begin position="23"/>
        <end position="48"/>
    </location>
</feature>
<dbReference type="Pfam" id="PF01925">
    <property type="entry name" value="TauE"/>
    <property type="match status" value="1"/>
</dbReference>
<gene>
    <name evidence="9" type="ORF">CLOSTHATH_02939</name>
</gene>
<feature type="transmembrane region" description="Helical" evidence="8">
    <location>
        <begin position="116"/>
        <end position="133"/>
    </location>
</feature>